<feature type="region of interest" description="Disordered" evidence="1">
    <location>
        <begin position="1"/>
        <end position="122"/>
    </location>
</feature>
<comment type="caution">
    <text evidence="2">The sequence shown here is derived from an EMBL/GenBank/DDBJ whole genome shotgun (WGS) entry which is preliminary data.</text>
</comment>
<feature type="compositionally biased region" description="Pro residues" evidence="1">
    <location>
        <begin position="36"/>
        <end position="45"/>
    </location>
</feature>
<evidence type="ECO:0000256" key="1">
    <source>
        <dbReference type="SAM" id="MobiDB-lite"/>
    </source>
</evidence>
<evidence type="ECO:0000313" key="3">
    <source>
        <dbReference type="Proteomes" id="UP001266305"/>
    </source>
</evidence>
<dbReference type="EMBL" id="JASSZA010000014">
    <property type="protein sequence ID" value="KAK2094096.1"/>
    <property type="molecule type" value="Genomic_DNA"/>
</dbReference>
<protein>
    <submittedName>
        <fullName evidence="2">Uncharacterized protein</fullName>
    </submittedName>
</protein>
<evidence type="ECO:0000313" key="2">
    <source>
        <dbReference type="EMBL" id="KAK2094096.1"/>
    </source>
</evidence>
<feature type="compositionally biased region" description="Low complexity" evidence="1">
    <location>
        <begin position="46"/>
        <end position="66"/>
    </location>
</feature>
<gene>
    <name evidence="2" type="ORF">P7K49_027834</name>
</gene>
<reference evidence="2 3" key="1">
    <citation type="submission" date="2023-05" db="EMBL/GenBank/DDBJ databases">
        <title>B98-5 Cell Line De Novo Hybrid Assembly: An Optical Mapping Approach.</title>
        <authorList>
            <person name="Kananen K."/>
            <person name="Auerbach J.A."/>
            <person name="Kautto E."/>
            <person name="Blachly J.S."/>
        </authorList>
    </citation>
    <scope>NUCLEOTIDE SEQUENCE [LARGE SCALE GENOMIC DNA]</scope>
    <source>
        <strain evidence="2">B95-8</strain>
        <tissue evidence="2">Cell line</tissue>
    </source>
</reference>
<dbReference type="Proteomes" id="UP001266305">
    <property type="component" value="Unassembled WGS sequence"/>
</dbReference>
<name>A0ABQ9UAS5_SAGOE</name>
<keyword evidence="3" id="KW-1185">Reference proteome</keyword>
<organism evidence="2 3">
    <name type="scientific">Saguinus oedipus</name>
    <name type="common">Cotton-top tamarin</name>
    <name type="synonym">Oedipomidas oedipus</name>
    <dbReference type="NCBI Taxonomy" id="9490"/>
    <lineage>
        <taxon>Eukaryota</taxon>
        <taxon>Metazoa</taxon>
        <taxon>Chordata</taxon>
        <taxon>Craniata</taxon>
        <taxon>Vertebrata</taxon>
        <taxon>Euteleostomi</taxon>
        <taxon>Mammalia</taxon>
        <taxon>Eutheria</taxon>
        <taxon>Euarchontoglires</taxon>
        <taxon>Primates</taxon>
        <taxon>Haplorrhini</taxon>
        <taxon>Platyrrhini</taxon>
        <taxon>Cebidae</taxon>
        <taxon>Callitrichinae</taxon>
        <taxon>Saguinus</taxon>
    </lineage>
</organism>
<proteinExistence type="predicted"/>
<sequence>MDLAKAPLVLQRGRRLRAERPPAVRNQTPGTRRAPSPDPGHPPGSPQAQTQTQTQTTPPGASPGQTTHRHGRAPNPDFPTGGRASAPDPDPSPGRAPGPDLYPDHPHGRARPLPLPALGRSVPELAGRGSPWWTPWAEELQLLGDPAGGGPSSLSLATLGVERPSCPFSFCTPGLRVVGTAPNGGAGALTPNSCLSGPRAGVPSPVSGEASLTAPTPCAALTFGVGFTGCRPQRMGGLCPSNGTATSPASCSELQDPSLLAGTRSFNESLIYPKILFLSLPHDLGPTPIFSGAQECPRLPQIKCASCGLGEGKNPQAWTVPSSPESFCMPVTDRAFSVRPLLRVSDFLMALVMLALNLGPPGRQGYEEPVGELAGGLAGQILQGTARRAVFYVNVSPLIPRILLPLRLLAAMALQEHALPAV</sequence>
<accession>A0ABQ9UAS5</accession>